<dbReference type="PROSITE" id="PS51123">
    <property type="entry name" value="OMPA_2"/>
    <property type="match status" value="1"/>
</dbReference>
<name>A0A0J1GUA5_9GAMM</name>
<accession>A0A0J1GUA5</accession>
<dbReference type="EMBL" id="LDOT01000034">
    <property type="protein sequence ID" value="KLV03315.1"/>
    <property type="molecule type" value="Genomic_DNA"/>
</dbReference>
<gene>
    <name evidence="3" type="ORF">ABT56_19490</name>
</gene>
<keyword evidence="1" id="KW-0472">Membrane</keyword>
<dbReference type="CDD" id="cd07185">
    <property type="entry name" value="OmpA_C-like"/>
    <property type="match status" value="1"/>
</dbReference>
<keyword evidence="4" id="KW-1185">Reference proteome</keyword>
<dbReference type="SUPFAM" id="SSF103088">
    <property type="entry name" value="OmpA-like"/>
    <property type="match status" value="1"/>
</dbReference>
<evidence type="ECO:0000313" key="4">
    <source>
        <dbReference type="Proteomes" id="UP000036097"/>
    </source>
</evidence>
<dbReference type="InterPro" id="IPR036737">
    <property type="entry name" value="OmpA-like_sf"/>
</dbReference>
<dbReference type="InterPro" id="IPR050330">
    <property type="entry name" value="Bact_OuterMem_StrucFunc"/>
</dbReference>
<organism evidence="3 4">
    <name type="scientific">Photobacterium aquae</name>
    <dbReference type="NCBI Taxonomy" id="1195763"/>
    <lineage>
        <taxon>Bacteria</taxon>
        <taxon>Pseudomonadati</taxon>
        <taxon>Pseudomonadota</taxon>
        <taxon>Gammaproteobacteria</taxon>
        <taxon>Vibrionales</taxon>
        <taxon>Vibrionaceae</taxon>
        <taxon>Photobacterium</taxon>
    </lineage>
</organism>
<dbReference type="PANTHER" id="PTHR30329:SF21">
    <property type="entry name" value="LIPOPROTEIN YIAD-RELATED"/>
    <property type="match status" value="1"/>
</dbReference>
<proteinExistence type="predicted"/>
<dbReference type="AlphaFoldDB" id="A0A0J1GUA5"/>
<dbReference type="PATRIC" id="fig|1195763.3.peg.4173"/>
<dbReference type="Gene3D" id="3.30.1330.60">
    <property type="entry name" value="OmpA-like domain"/>
    <property type="match status" value="1"/>
</dbReference>
<comment type="caution">
    <text evidence="3">The sequence shown here is derived from an EMBL/GenBank/DDBJ whole genome shotgun (WGS) entry which is preliminary data.</text>
</comment>
<dbReference type="PROSITE" id="PS51257">
    <property type="entry name" value="PROKAR_LIPOPROTEIN"/>
    <property type="match status" value="1"/>
</dbReference>
<dbReference type="OrthoDB" id="5814917at2"/>
<sequence>MSGLRLGRWIKHFAAVSVIVILTACSNDNNSDNVTTDPPSLQQPSSETVKDSNIPDAKVMLTEVTEMSTTLYFEPNNFELDSSTQLLIDPIAVSLRQHPDRHVIIVGHGDDFADEDDNIAISYERAFSVAIYIASVFGIDEERIQVVSAGSSEPMEGNGQNRRVDVISPKAIVRTLSPHNEPKF</sequence>
<dbReference type="GO" id="GO:0016020">
    <property type="term" value="C:membrane"/>
    <property type="evidence" value="ECO:0007669"/>
    <property type="project" value="UniProtKB-UniRule"/>
</dbReference>
<dbReference type="InterPro" id="IPR006665">
    <property type="entry name" value="OmpA-like"/>
</dbReference>
<dbReference type="STRING" id="1195763.ABT56_19490"/>
<dbReference type="Proteomes" id="UP000036097">
    <property type="component" value="Unassembled WGS sequence"/>
</dbReference>
<evidence type="ECO:0000313" key="3">
    <source>
        <dbReference type="EMBL" id="KLV03315.1"/>
    </source>
</evidence>
<evidence type="ECO:0000256" key="1">
    <source>
        <dbReference type="PROSITE-ProRule" id="PRU00473"/>
    </source>
</evidence>
<evidence type="ECO:0000259" key="2">
    <source>
        <dbReference type="PROSITE" id="PS51123"/>
    </source>
</evidence>
<dbReference type="Pfam" id="PF00691">
    <property type="entry name" value="OmpA"/>
    <property type="match status" value="1"/>
</dbReference>
<protein>
    <recommendedName>
        <fullName evidence="2">OmpA-like domain-containing protein</fullName>
    </recommendedName>
</protein>
<dbReference type="PANTHER" id="PTHR30329">
    <property type="entry name" value="STATOR ELEMENT OF FLAGELLAR MOTOR COMPLEX"/>
    <property type="match status" value="1"/>
</dbReference>
<reference evidence="3 4" key="1">
    <citation type="submission" date="2015-05" db="EMBL/GenBank/DDBJ databases">
        <title>Photobacterium galathea sp. nov.</title>
        <authorList>
            <person name="Machado H."/>
            <person name="Gram L."/>
        </authorList>
    </citation>
    <scope>NUCLEOTIDE SEQUENCE [LARGE SCALE GENOMIC DNA]</scope>
    <source>
        <strain evidence="3 4">CGMCC 1.12159</strain>
    </source>
</reference>
<dbReference type="RefSeq" id="WP_047880584.1">
    <property type="nucleotide sequence ID" value="NZ_LDOT01000034.1"/>
</dbReference>
<feature type="domain" description="OmpA-like" evidence="2">
    <location>
        <begin position="60"/>
        <end position="172"/>
    </location>
</feature>